<gene>
    <name evidence="1" type="ORF">A3H38_02445</name>
</gene>
<proteinExistence type="predicted"/>
<dbReference type="Proteomes" id="UP000176938">
    <property type="component" value="Unassembled WGS sequence"/>
</dbReference>
<sequence>MTAGHSKLVKMVGNLATGLTPGIPVGPNKKDVYGRQLDIRSESFYCLFSSNGQDVSPAVKEFLTRIQSEDKFRLGIQSMLAGYDIRGKDINEVFWVLLARAYAKTLVDKTGKRDGHIIHVGQDCFDRHHRVTSIFAITLIKSGVCDNGGGIVYWGATDGGTMKAMGTLERAQTGENGNWAYGTVSHKTAPGLTGLKIGMLGGVVCTDDLKAAIFDPMVKGNFLPLKEVTEPEAYVVTVDGDTTPYYIALAERMIRARTALSARTATEDLLAGLPVGISRDGNPLMRRMEQVLGALGAKIAEIDNFYALTEPQVVRDPHEHNSAGVLQLSGWLAKDGRPLHIPYVDPDGDRVGIISFDANGQAVNLKGTALLKIAMHNLATHNPDEFPIEVVADMRALMSARRLGEALSVKGYPINVIPGVPGYNMFHLAIAANDAVLGVEDTSHTMIRPSTHQVWGAPVHYAGTQGGDNAGLFGVYLLSLAARMTEHRSLAAQLAFLHSQFQVPHTSVYELKPAIPQSHGMAKVAVAEAIRDLAATYFGGNPNFTLSPFDTGVCLESLNPAAAILVRHSKSGSGFTVGGEVAQEDETAHKFAQDLGVALLMQAERDARITMSDPAHPFHSIHDFELALNDVAPIAAGISDPKAVLTEAAEIGGA</sequence>
<evidence type="ECO:0000313" key="2">
    <source>
        <dbReference type="Proteomes" id="UP000176938"/>
    </source>
</evidence>
<reference evidence="1 2" key="1">
    <citation type="journal article" date="2016" name="Nat. Commun.">
        <title>Thousands of microbial genomes shed light on interconnected biogeochemical processes in an aquifer system.</title>
        <authorList>
            <person name="Anantharaman K."/>
            <person name="Brown C.T."/>
            <person name="Hug L.A."/>
            <person name="Sharon I."/>
            <person name="Castelle C.J."/>
            <person name="Probst A.J."/>
            <person name="Thomas B.C."/>
            <person name="Singh A."/>
            <person name="Wilkins M.J."/>
            <person name="Karaoz U."/>
            <person name="Brodie E.L."/>
            <person name="Williams K.H."/>
            <person name="Hubbard S.S."/>
            <person name="Banfield J.F."/>
        </authorList>
    </citation>
    <scope>NUCLEOTIDE SEQUENCE [LARGE SCALE GENOMIC DNA]</scope>
</reference>
<organism evidence="1 2">
    <name type="scientific">candidate division WOR-1 bacterium RIFCSPLOWO2_02_FULL_46_20</name>
    <dbReference type="NCBI Taxonomy" id="1802567"/>
    <lineage>
        <taxon>Bacteria</taxon>
        <taxon>Bacillati</taxon>
        <taxon>Saganbacteria</taxon>
    </lineage>
</organism>
<comment type="caution">
    <text evidence="1">The sequence shown here is derived from an EMBL/GenBank/DDBJ whole genome shotgun (WGS) entry which is preliminary data.</text>
</comment>
<accession>A0A1F4RDD3</accession>
<dbReference type="AlphaFoldDB" id="A0A1F4RDD3"/>
<dbReference type="EMBL" id="METP01000024">
    <property type="protein sequence ID" value="OGC06187.1"/>
    <property type="molecule type" value="Genomic_DNA"/>
</dbReference>
<name>A0A1F4RDD3_UNCSA</name>
<evidence type="ECO:0000313" key="1">
    <source>
        <dbReference type="EMBL" id="OGC06187.1"/>
    </source>
</evidence>
<protein>
    <submittedName>
        <fullName evidence="1">Uncharacterized protein</fullName>
    </submittedName>
</protein>